<dbReference type="EMBL" id="JAPWDS010000005">
    <property type="protein sequence ID" value="KAJ5497186.1"/>
    <property type="molecule type" value="Genomic_DNA"/>
</dbReference>
<comment type="caution">
    <text evidence="5">The sequence shown here is derived from an EMBL/GenBank/DDBJ whole genome shotgun (WGS) entry which is preliminary data.</text>
</comment>
<reference evidence="5" key="2">
    <citation type="journal article" date="2023" name="IMA Fungus">
        <title>Comparative genomic study of the Penicillium genus elucidates a diverse pangenome and 15 lateral gene transfer events.</title>
        <authorList>
            <person name="Petersen C."/>
            <person name="Sorensen T."/>
            <person name="Nielsen M.R."/>
            <person name="Sondergaard T.E."/>
            <person name="Sorensen J.L."/>
            <person name="Fitzpatrick D.A."/>
            <person name="Frisvad J.C."/>
            <person name="Nielsen K.L."/>
        </authorList>
    </citation>
    <scope>NUCLEOTIDE SEQUENCE</scope>
    <source>
        <strain evidence="5">IBT 29495</strain>
    </source>
</reference>
<evidence type="ECO:0000256" key="3">
    <source>
        <dbReference type="ARBA" id="ARBA00022679"/>
    </source>
</evidence>
<evidence type="ECO:0000256" key="4">
    <source>
        <dbReference type="SAM" id="MobiDB-lite"/>
    </source>
</evidence>
<dbReference type="GO" id="GO:0009820">
    <property type="term" value="P:alkaloid metabolic process"/>
    <property type="evidence" value="ECO:0007669"/>
    <property type="project" value="InterPro"/>
</dbReference>
<name>A0A9X0C438_9EURO</name>
<protein>
    <submittedName>
        <fullName evidence="5">Aromatic prenyltransferase</fullName>
    </submittedName>
</protein>
<dbReference type="Proteomes" id="UP001149954">
    <property type="component" value="Unassembled WGS sequence"/>
</dbReference>
<dbReference type="CDD" id="cd13929">
    <property type="entry name" value="PT-DMATS_CymD"/>
    <property type="match status" value="1"/>
</dbReference>
<evidence type="ECO:0000313" key="6">
    <source>
        <dbReference type="Proteomes" id="UP001149954"/>
    </source>
</evidence>
<dbReference type="GO" id="GO:0004659">
    <property type="term" value="F:prenyltransferase activity"/>
    <property type="evidence" value="ECO:0007669"/>
    <property type="project" value="TreeGrafter"/>
</dbReference>
<feature type="region of interest" description="Disordered" evidence="4">
    <location>
        <begin position="326"/>
        <end position="346"/>
    </location>
</feature>
<dbReference type="PANTHER" id="PTHR40627">
    <property type="entry name" value="INDOLE PRENYLTRANSFERASE TDIB-RELATED"/>
    <property type="match status" value="1"/>
</dbReference>
<keyword evidence="3" id="KW-0808">Transferase</keyword>
<keyword evidence="6" id="KW-1185">Reference proteome</keyword>
<dbReference type="Pfam" id="PF11991">
    <property type="entry name" value="Trp_DMAT"/>
    <property type="match status" value="1"/>
</dbReference>
<accession>A0A9X0C438</accession>
<evidence type="ECO:0000256" key="2">
    <source>
        <dbReference type="ARBA" id="ARBA00010209"/>
    </source>
</evidence>
<dbReference type="NCBIfam" id="TIGR03429">
    <property type="entry name" value="arom_pren_DMATS"/>
    <property type="match status" value="1"/>
</dbReference>
<sequence length="479" mass="53061">MGEATETELFPAMGSTAADMCDTESQLRVFHNVSRFLPTDDANQVFWWQTTGRHFAIMMHEARYLEARQVELLLFYRFVVAPRLGPRPTSAIPGFHSRVAPGIGDGSPIGYSWRWGTGPDTRPLIRHYVEAIGSLTGTTADPLNEFAAKEMLYHMSQRVPGVELPLAWKFAAHIRPSLTDEPTRAVAGSSILIGLQCAPDSAGIDVMAGLMTRSPAQVPELLQSIFPRAMRDAYGPDASLDGLNMVRDFVCDDPQGQYLTILGTTAIDCCAAATSRFKVYVTTTNTSFAHLVAVMTLGGRKPESSESLAQLQELWYALKGLEPDFPETAEPPSSVNGAANGTASRSPNANMSGVTFYFDIHPKYPFPHIKLQVDVSKHATSDLDAINAVMGFLGRRGQKDDAEAYLNVVRSMVSDEELRTRRGLQAFFAFAFKKGAVDITSYFLPQIYRRFDEIQVELHPQQSCQRSPKLQRRSRFDSY</sequence>
<evidence type="ECO:0000256" key="1">
    <source>
        <dbReference type="ARBA" id="ARBA00005179"/>
    </source>
</evidence>
<dbReference type="InterPro" id="IPR017795">
    <property type="entry name" value="ABBA_NscD-like"/>
</dbReference>
<comment type="pathway">
    <text evidence="1">Secondary metabolite biosynthesis.</text>
</comment>
<proteinExistence type="inferred from homology"/>
<organism evidence="5 6">
    <name type="scientific">Penicillium fimorum</name>
    <dbReference type="NCBI Taxonomy" id="1882269"/>
    <lineage>
        <taxon>Eukaryota</taxon>
        <taxon>Fungi</taxon>
        <taxon>Dikarya</taxon>
        <taxon>Ascomycota</taxon>
        <taxon>Pezizomycotina</taxon>
        <taxon>Eurotiomycetes</taxon>
        <taxon>Eurotiomycetidae</taxon>
        <taxon>Eurotiales</taxon>
        <taxon>Aspergillaceae</taxon>
        <taxon>Penicillium</taxon>
    </lineage>
</organism>
<gene>
    <name evidence="5" type="ORF">N7463_009173</name>
</gene>
<dbReference type="OrthoDB" id="3354387at2759"/>
<evidence type="ECO:0000313" key="5">
    <source>
        <dbReference type="EMBL" id="KAJ5497186.1"/>
    </source>
</evidence>
<dbReference type="PANTHER" id="PTHR40627:SF4">
    <property type="entry name" value="PRENYLTRANSFERASE ASQH1-RELATED"/>
    <property type="match status" value="1"/>
</dbReference>
<dbReference type="AlphaFoldDB" id="A0A9X0C438"/>
<comment type="similarity">
    <text evidence="2">Belongs to the tryptophan dimethylallyltransferase family.</text>
</comment>
<feature type="compositionally biased region" description="Polar residues" evidence="4">
    <location>
        <begin position="331"/>
        <end position="346"/>
    </location>
</feature>
<reference evidence="5" key="1">
    <citation type="submission" date="2022-12" db="EMBL/GenBank/DDBJ databases">
        <authorList>
            <person name="Petersen C."/>
        </authorList>
    </citation>
    <scope>NUCLEOTIDE SEQUENCE</scope>
    <source>
        <strain evidence="5">IBT 29495</strain>
    </source>
</reference>